<reference evidence="3" key="1">
    <citation type="submission" date="2020-02" db="EMBL/GenBank/DDBJ databases">
        <authorList>
            <person name="Palmer J.M."/>
        </authorList>
    </citation>
    <scope>NUCLEOTIDE SEQUENCE</scope>
    <source>
        <strain evidence="3">EPUS1.4</strain>
        <tissue evidence="3">Thallus</tissue>
    </source>
</reference>
<accession>A0A8H7E265</accession>
<evidence type="ECO:0000313" key="4">
    <source>
        <dbReference type="Proteomes" id="UP000606974"/>
    </source>
</evidence>
<dbReference type="AlphaFoldDB" id="A0A8H7E265"/>
<keyword evidence="4" id="KW-1185">Reference proteome</keyword>
<dbReference type="Proteomes" id="UP000606974">
    <property type="component" value="Unassembled WGS sequence"/>
</dbReference>
<organism evidence="3 4">
    <name type="scientific">Endocarpon pusillum</name>
    <dbReference type="NCBI Taxonomy" id="364733"/>
    <lineage>
        <taxon>Eukaryota</taxon>
        <taxon>Fungi</taxon>
        <taxon>Dikarya</taxon>
        <taxon>Ascomycota</taxon>
        <taxon>Pezizomycotina</taxon>
        <taxon>Eurotiomycetes</taxon>
        <taxon>Chaetothyriomycetidae</taxon>
        <taxon>Verrucariales</taxon>
        <taxon>Verrucariaceae</taxon>
        <taxon>Endocarpon</taxon>
    </lineage>
</organism>
<comment type="caution">
    <text evidence="3">The sequence shown here is derived from an EMBL/GenBank/DDBJ whole genome shotgun (WGS) entry which is preliminary data.</text>
</comment>
<dbReference type="PANTHER" id="PTHR33112">
    <property type="entry name" value="DOMAIN PROTEIN, PUTATIVE-RELATED"/>
    <property type="match status" value="1"/>
</dbReference>
<dbReference type="EMBL" id="JAACFV010000164">
    <property type="protein sequence ID" value="KAF7503741.1"/>
    <property type="molecule type" value="Genomic_DNA"/>
</dbReference>
<dbReference type="Pfam" id="PF06985">
    <property type="entry name" value="HET"/>
    <property type="match status" value="1"/>
</dbReference>
<evidence type="ECO:0000259" key="2">
    <source>
        <dbReference type="Pfam" id="PF06985"/>
    </source>
</evidence>
<dbReference type="InterPro" id="IPR010730">
    <property type="entry name" value="HET"/>
</dbReference>
<sequence>MLLEEDAPKIGMSPFFCGRRVRDQVDVSLVQQWLGICESQHGNSCGMVSGKFALCPKPPRDMEVIDMHNMCLVSAPEQCRYLALSYVWGKVEMLQTTTENLATLMHPGGLESRLHDLPLTVRDTFNLAKALGFEYVWVDTLCIVQDDMNSKHRQIAQMDKIYYFAMLTVVAFAGHDANRGLPGLSPSSRKKRQHVEEVQGLKLCVPLPNHLATGEENSARWSTRGWTYQERRLSRRILCFSETQVSFQCQYDFYCEDTHIEGAGRASQYYKPATNSPSSKTLAVRFGLAHNWNMYADTVLTYTQRNLSFEYDRLNAFLGIVGVFQRSFRCSLFNGLPMILIHFALLWQTLDPTSRRLTTFSPRSGSESFPRCLPSWSWVGWTGPVCIGPEPLYLVILPEIRIYTYDRRNAFRPIEDTYAIPNLESLWFGNRKILTSTGLPDESAHFPSPPDPVDMPAPTGTDSTEADTAVPLVTANHYFLYFRTTYSSNYFSIKGTMLTTSLPSHDTISVYTGRSFQTFWITDPAGNHAGTIRLTPKQASYYGTRENRTTETPPAEFIVLSRTNQEPYLNIGYHGARGRNLGQEWFQFDDRMWEWKDMCLLNVMLVKAVGDTGGTGDDDVEKNFLAVERIAVGVIHQDAWAAGGPRRRYIKLGWR</sequence>
<evidence type="ECO:0000256" key="1">
    <source>
        <dbReference type="SAM" id="MobiDB-lite"/>
    </source>
</evidence>
<gene>
    <name evidence="3" type="ORF">GJ744_003324</name>
</gene>
<proteinExistence type="predicted"/>
<feature type="region of interest" description="Disordered" evidence="1">
    <location>
        <begin position="439"/>
        <end position="464"/>
    </location>
</feature>
<dbReference type="OrthoDB" id="2958217at2759"/>
<feature type="domain" description="Heterokaryon incompatibility" evidence="2">
    <location>
        <begin position="81"/>
        <end position="230"/>
    </location>
</feature>
<name>A0A8H7E265_9EURO</name>
<dbReference type="PANTHER" id="PTHR33112:SF12">
    <property type="entry name" value="HETEROKARYON INCOMPATIBILITY DOMAIN-CONTAINING PROTEIN"/>
    <property type="match status" value="1"/>
</dbReference>
<evidence type="ECO:0000313" key="3">
    <source>
        <dbReference type="EMBL" id="KAF7503741.1"/>
    </source>
</evidence>
<protein>
    <recommendedName>
        <fullName evidence="2">Heterokaryon incompatibility domain-containing protein</fullName>
    </recommendedName>
</protein>